<protein>
    <recommendedName>
        <fullName evidence="2">Putative cysteine ligase BshC</fullName>
        <ecNumber evidence="2">6.-.-.-</ecNumber>
    </recommendedName>
</protein>
<accession>A0A538T7T0</accession>
<dbReference type="InterPro" id="IPR055398">
    <property type="entry name" value="Rossmann-like_BshC"/>
</dbReference>
<evidence type="ECO:0000259" key="3">
    <source>
        <dbReference type="Pfam" id="PF10079"/>
    </source>
</evidence>
<dbReference type="PIRSF" id="PIRSF012535">
    <property type="entry name" value="UCP012535"/>
    <property type="match status" value="1"/>
</dbReference>
<dbReference type="Pfam" id="PF24850">
    <property type="entry name" value="CC_BshC"/>
    <property type="match status" value="1"/>
</dbReference>
<dbReference type="Pfam" id="PF10079">
    <property type="entry name" value="Rossmann-like_BshC"/>
    <property type="match status" value="1"/>
</dbReference>
<dbReference type="InterPro" id="IPR011199">
    <property type="entry name" value="Bacillithiol_biosynth_BshC"/>
</dbReference>
<keyword evidence="1 2" id="KW-0436">Ligase</keyword>
<evidence type="ECO:0000313" key="5">
    <source>
        <dbReference type="EMBL" id="TMQ59685.1"/>
    </source>
</evidence>
<dbReference type="EMBL" id="VBOW01000020">
    <property type="protein sequence ID" value="TMQ59685.1"/>
    <property type="molecule type" value="Genomic_DNA"/>
</dbReference>
<comment type="caution">
    <text evidence="5">The sequence shown here is derived from an EMBL/GenBank/DDBJ whole genome shotgun (WGS) entry which is preliminary data.</text>
</comment>
<dbReference type="GO" id="GO:0016874">
    <property type="term" value="F:ligase activity"/>
    <property type="evidence" value="ECO:0007669"/>
    <property type="project" value="UniProtKB-UniRule"/>
</dbReference>
<evidence type="ECO:0000256" key="1">
    <source>
        <dbReference type="ARBA" id="ARBA00022598"/>
    </source>
</evidence>
<dbReference type="InterPro" id="IPR055399">
    <property type="entry name" value="CC_BshC"/>
</dbReference>
<dbReference type="EC" id="6.-.-.-" evidence="2"/>
<evidence type="ECO:0000259" key="4">
    <source>
        <dbReference type="Pfam" id="PF24850"/>
    </source>
</evidence>
<name>A0A538T7T0_UNCEI</name>
<dbReference type="NCBIfam" id="TIGR03998">
    <property type="entry name" value="thiol_BshC"/>
    <property type="match status" value="1"/>
</dbReference>
<evidence type="ECO:0000256" key="2">
    <source>
        <dbReference type="HAMAP-Rule" id="MF_01867"/>
    </source>
</evidence>
<evidence type="ECO:0000313" key="6">
    <source>
        <dbReference type="Proteomes" id="UP000316852"/>
    </source>
</evidence>
<organism evidence="5 6">
    <name type="scientific">Eiseniibacteriota bacterium</name>
    <dbReference type="NCBI Taxonomy" id="2212470"/>
    <lineage>
        <taxon>Bacteria</taxon>
        <taxon>Candidatus Eiseniibacteriota</taxon>
    </lineage>
</organism>
<dbReference type="HAMAP" id="MF_01867">
    <property type="entry name" value="BshC"/>
    <property type="match status" value="1"/>
</dbReference>
<sequence>MGSRREPWWRRPTSSELERLLHPSALYRDFLNAPERVRRFYPVDYRNPASCVGAGAARDYPPSRRADMASILKRQAERWGFLEASRRSLDRFARPDTLVVVAGQQPGLFGGPLYTLYKAITAIAFARDLEAATGRPVVPIFWIASDDHDFEEVRRIIVGDGAAEPREFEYPLGAAPRGVSLSRIPLADPIADLVRGVDEALAPAGFRKEVVDRLRGSYAPGSGWIDAFARLAGGWVVPWGALVFDPGDRDAKRLALPVFEREIELGGRSSEAARSTGAELEAAGYHAQITRTGQELNLFWHGEIREALRLSGDGTLRLAESGRALASRELLANARKRPEDVSPGVLLRPLMQDHIFPTAAYVGGPAEVAYWAQVNALYPLFGMNPPAIVPRAGATILEPRVAKTLERFGVEWSSLAGDVEVVIREALSRFLPVDFPALFERERSGWIESMRRLEAAVTSFDPSLQAAVETATGKVIHEGQVLEKKLMQVWKRRHEESVQKIRRARGSLFPRAGLQERGMSILGYEAHHGPGLIEELREKVTKPGAHVLVSVGG</sequence>
<comment type="similarity">
    <text evidence="2">Belongs to the BshC family.</text>
</comment>
<dbReference type="Proteomes" id="UP000316852">
    <property type="component" value="Unassembled WGS sequence"/>
</dbReference>
<dbReference type="AlphaFoldDB" id="A0A538T7T0"/>
<reference evidence="5 6" key="1">
    <citation type="journal article" date="2019" name="Nat. Microbiol.">
        <title>Mediterranean grassland soil C-N compound turnover is dependent on rainfall and depth, and is mediated by genomically divergent microorganisms.</title>
        <authorList>
            <person name="Diamond S."/>
            <person name="Andeer P.F."/>
            <person name="Li Z."/>
            <person name="Crits-Christoph A."/>
            <person name="Burstein D."/>
            <person name="Anantharaman K."/>
            <person name="Lane K.R."/>
            <person name="Thomas B.C."/>
            <person name="Pan C."/>
            <person name="Northen T.R."/>
            <person name="Banfield J.F."/>
        </authorList>
    </citation>
    <scope>NUCLEOTIDE SEQUENCE [LARGE SCALE GENOMIC DNA]</scope>
    <source>
        <strain evidence="5">WS_6</strain>
    </source>
</reference>
<feature type="domain" description="Bacillithiol biosynthesis BshC C-terminal coiled-coil" evidence="4">
    <location>
        <begin position="394"/>
        <end position="541"/>
    </location>
</feature>
<feature type="domain" description="Bacillithiol biosynthesis BshC N-terminal Rossmann-like" evidence="3">
    <location>
        <begin position="23"/>
        <end position="391"/>
    </location>
</feature>
<proteinExistence type="inferred from homology"/>
<gene>
    <name evidence="2 5" type="primary">bshC</name>
    <name evidence="5" type="ORF">E6K76_04125</name>
</gene>